<name>A0A0C9M6Q3_9FUNG</name>
<feature type="transmembrane region" description="Helical" evidence="1">
    <location>
        <begin position="38"/>
        <end position="60"/>
    </location>
</feature>
<evidence type="ECO:0000313" key="2">
    <source>
        <dbReference type="EMBL" id="GAN02494.1"/>
    </source>
</evidence>
<dbReference type="OrthoDB" id="10414340at2759"/>
<protein>
    <recommendedName>
        <fullName evidence="4">F-box domain-containing protein</fullName>
    </recommendedName>
</protein>
<keyword evidence="1" id="KW-0472">Membrane</keyword>
<dbReference type="AlphaFoldDB" id="A0A0C9M6Q3"/>
<dbReference type="Proteomes" id="UP000053815">
    <property type="component" value="Unassembled WGS sequence"/>
</dbReference>
<evidence type="ECO:0008006" key="4">
    <source>
        <dbReference type="Google" id="ProtNLM"/>
    </source>
</evidence>
<proteinExistence type="predicted"/>
<sequence>MPNTKFAEIRSVTNTSITLSNHGALQRSKDGRRGQVNLDMNICTGLLMVSSIIIMTTMIACCVQGKTAKLGINLPPPPKALTATNGGIDLTKYIGDQKLPKLTMHLLELGSFTDTKTLPRMSQGTKASIMASSWEEIPQELLESIIDKIGDDCAIIATTTRNHCLLQLQLTCKRWSSIAKEAFYNEEFEINVNLAKKLISRTRNRRQQLWLKKILITYELAIDPSLKKLLSLCPKLTHLRVLERSSNSSYSYVSTDAFGSTYSIDERESFYSALTMLSHHHHLANLRKIEFQLEAPRLSQLLIHHQQAMLQLRHSLTHLYIADDSECHDDDQFSQKILGWFDELQNFAWLTSLELCLAYFSCLQNMDLWIQKIGPTITTLCITVKNTAPHLYPKRVDLATIVRHAPLKLLRLDIDDLQSEDLEYIKYKFDRVSDLQITLTESSGSMCQFYAYLARLPKYSIQDMCIPSNRLHDTMMDLKDYFHITHLKFSNNIQFAASETIHISLNCLAGPKDGNPGQACLSLIVDTDELETSVEIVCQVLNEDVVELQICHPHEELLILQSYEFEACYDQAAAVCIGLRLLPSLKSLIASYPGLNFTDSIVRPGELKLSLNYLQLGNFTDLNFFFPLSQRIEHIERWVAPEFTLYGADEERYNYFVSMPYTTFGEIKIDSICTTRFIIALYTSSAIIYHEVGVGSNLELPTRDEFDSEFYEADLEDPDHVGIIRIDCFDVKKLKIGFTTLIIDHP</sequence>
<keyword evidence="3" id="KW-1185">Reference proteome</keyword>
<evidence type="ECO:0000313" key="3">
    <source>
        <dbReference type="Proteomes" id="UP000053815"/>
    </source>
</evidence>
<keyword evidence="1" id="KW-0812">Transmembrane</keyword>
<reference evidence="2" key="1">
    <citation type="submission" date="2014-09" db="EMBL/GenBank/DDBJ databases">
        <title>Draft genome sequence of an oleaginous Mucoromycotina fungus Mucor ambiguus NBRC6742.</title>
        <authorList>
            <person name="Takeda I."/>
            <person name="Yamane N."/>
            <person name="Morita T."/>
            <person name="Tamano K."/>
            <person name="Machida M."/>
            <person name="Baker S."/>
            <person name="Koike H."/>
        </authorList>
    </citation>
    <scope>NUCLEOTIDE SEQUENCE</scope>
    <source>
        <strain evidence="2">NBRC 6742</strain>
    </source>
</reference>
<keyword evidence="1" id="KW-1133">Transmembrane helix</keyword>
<gene>
    <name evidence="2" type="ORF">MAM1_0023d01938</name>
</gene>
<dbReference type="EMBL" id="DF836312">
    <property type="protein sequence ID" value="GAN02494.1"/>
    <property type="molecule type" value="Genomic_DNA"/>
</dbReference>
<organism evidence="2">
    <name type="scientific">Mucor ambiguus</name>
    <dbReference type="NCBI Taxonomy" id="91626"/>
    <lineage>
        <taxon>Eukaryota</taxon>
        <taxon>Fungi</taxon>
        <taxon>Fungi incertae sedis</taxon>
        <taxon>Mucoromycota</taxon>
        <taxon>Mucoromycotina</taxon>
        <taxon>Mucoromycetes</taxon>
        <taxon>Mucorales</taxon>
        <taxon>Mucorineae</taxon>
        <taxon>Mucoraceae</taxon>
        <taxon>Mucor</taxon>
    </lineage>
</organism>
<accession>A0A0C9M6Q3</accession>
<evidence type="ECO:0000256" key="1">
    <source>
        <dbReference type="SAM" id="Phobius"/>
    </source>
</evidence>